<keyword evidence="8" id="KW-1185">Reference proteome</keyword>
<keyword evidence="2" id="KW-1003">Cell membrane</keyword>
<feature type="transmembrane region" description="Helical" evidence="6">
    <location>
        <begin position="289"/>
        <end position="315"/>
    </location>
</feature>
<dbReference type="OrthoDB" id="1121314at2"/>
<dbReference type="EMBL" id="CP003349">
    <property type="protein sequence ID" value="AFD08238.1"/>
    <property type="molecule type" value="Genomic_DNA"/>
</dbReference>
<evidence type="ECO:0000313" key="7">
    <source>
        <dbReference type="EMBL" id="AFD08238.1"/>
    </source>
</evidence>
<dbReference type="GO" id="GO:0005886">
    <property type="term" value="C:plasma membrane"/>
    <property type="evidence" value="ECO:0007669"/>
    <property type="project" value="UniProtKB-SubCell"/>
</dbReference>
<evidence type="ECO:0000256" key="2">
    <source>
        <dbReference type="ARBA" id="ARBA00022475"/>
    </source>
</evidence>
<keyword evidence="4 6" id="KW-1133">Transmembrane helix</keyword>
<comment type="subcellular location">
    <subcellularLocation>
        <location evidence="1">Cell membrane</location>
        <topology evidence="1">Multi-pass membrane protein</topology>
    </subcellularLocation>
</comment>
<dbReference type="Proteomes" id="UP000007590">
    <property type="component" value="Chromosome"/>
</dbReference>
<proteinExistence type="predicted"/>
<dbReference type="STRING" id="929556.Solca_3227"/>
<feature type="transmembrane region" description="Helical" evidence="6">
    <location>
        <begin position="212"/>
        <end position="231"/>
    </location>
</feature>
<keyword evidence="3 6" id="KW-0812">Transmembrane</keyword>
<keyword evidence="5 6" id="KW-0472">Membrane</keyword>
<evidence type="ECO:0000256" key="3">
    <source>
        <dbReference type="ARBA" id="ARBA00022692"/>
    </source>
</evidence>
<dbReference type="Pfam" id="PF03706">
    <property type="entry name" value="LPG_synthase_TM"/>
    <property type="match status" value="1"/>
</dbReference>
<reference evidence="7" key="1">
    <citation type="submission" date="2012-02" db="EMBL/GenBank/DDBJ databases">
        <title>The complete genome of Solitalea canadensis DSM 3403.</title>
        <authorList>
            <consortium name="US DOE Joint Genome Institute (JGI-PGF)"/>
            <person name="Lucas S."/>
            <person name="Copeland A."/>
            <person name="Lapidus A."/>
            <person name="Glavina del Rio T."/>
            <person name="Dalin E."/>
            <person name="Tice H."/>
            <person name="Bruce D."/>
            <person name="Goodwin L."/>
            <person name="Pitluck S."/>
            <person name="Peters L."/>
            <person name="Ovchinnikova G."/>
            <person name="Lu M."/>
            <person name="Kyrpides N."/>
            <person name="Mavromatis K."/>
            <person name="Ivanova N."/>
            <person name="Brettin T."/>
            <person name="Detter J.C."/>
            <person name="Han C."/>
            <person name="Larimer F."/>
            <person name="Land M."/>
            <person name="Hauser L."/>
            <person name="Markowitz V."/>
            <person name="Cheng J.-F."/>
            <person name="Hugenholtz P."/>
            <person name="Woyke T."/>
            <person name="Wu D."/>
            <person name="Spring S."/>
            <person name="Schroeder M."/>
            <person name="Kopitz M."/>
            <person name="Brambilla E."/>
            <person name="Klenk H.-P."/>
            <person name="Eisen J.A."/>
        </authorList>
    </citation>
    <scope>NUCLEOTIDE SEQUENCE</scope>
    <source>
        <strain evidence="7">DSM 3403</strain>
    </source>
</reference>
<sequence>MPVSKKIFVISVKVLILLLTFWFVYSKITHPESLAKLKAFANTPLNGRAISYFILVGYLAYLNLLLETLKWHYLVKKVENISWKRTIESLLAGLTLAAFTPSRIGEFGGRVLYLAPENRIRGVLAMGVGSFSQMMVTNVMGAIGLVFFIGIFVPVSKVVLGAIAAAAILFSAGMILLLINIRWFYVILDSFSFLHKFKKNFRILLRYSKKELLTVFGMSFLRYIVFSMQYYLLVNLFIPQVTYPMSMVMISVIYMVQSILPTFAFFDIGIRGAAATYFFGFLVGDVETVNLLAAAFGVWLLNLIIPSLLGVYFVLKANFFGATTD</sequence>
<evidence type="ECO:0000256" key="6">
    <source>
        <dbReference type="SAM" id="Phobius"/>
    </source>
</evidence>
<feature type="transmembrane region" description="Helical" evidence="6">
    <location>
        <begin position="7"/>
        <end position="25"/>
    </location>
</feature>
<organism evidence="7 8">
    <name type="scientific">Solitalea canadensis (strain ATCC 29591 / DSM 3403 / JCM 21819 / LMG 8368 / NBRC 15130 / NCIMB 12057 / USAM 9D)</name>
    <name type="common">Flexibacter canadensis</name>
    <dbReference type="NCBI Taxonomy" id="929556"/>
    <lineage>
        <taxon>Bacteria</taxon>
        <taxon>Pseudomonadati</taxon>
        <taxon>Bacteroidota</taxon>
        <taxon>Sphingobacteriia</taxon>
        <taxon>Sphingobacteriales</taxon>
        <taxon>Sphingobacteriaceae</taxon>
        <taxon>Solitalea</taxon>
    </lineage>
</organism>
<dbReference type="InterPro" id="IPR022791">
    <property type="entry name" value="L-PG_synthase/AglD"/>
</dbReference>
<feature type="transmembrane region" description="Helical" evidence="6">
    <location>
        <begin position="45"/>
        <end position="66"/>
    </location>
</feature>
<dbReference type="HOGENOM" id="CLU_069763_0_0_10"/>
<gene>
    <name evidence="7" type="ordered locus">Solca_3227</name>
</gene>
<feature type="transmembrane region" description="Helical" evidence="6">
    <location>
        <begin position="159"/>
        <end position="191"/>
    </location>
</feature>
<protein>
    <submittedName>
        <fullName evidence="7">Uncharacterized protein family (UPF0104)</fullName>
    </submittedName>
</protein>
<evidence type="ECO:0000313" key="8">
    <source>
        <dbReference type="Proteomes" id="UP000007590"/>
    </source>
</evidence>
<dbReference type="eggNOG" id="COG0392">
    <property type="taxonomic scope" value="Bacteria"/>
</dbReference>
<evidence type="ECO:0000256" key="4">
    <source>
        <dbReference type="ARBA" id="ARBA00022989"/>
    </source>
</evidence>
<evidence type="ECO:0000256" key="1">
    <source>
        <dbReference type="ARBA" id="ARBA00004651"/>
    </source>
</evidence>
<feature type="transmembrane region" description="Helical" evidence="6">
    <location>
        <begin position="135"/>
        <end position="153"/>
    </location>
</feature>
<dbReference type="KEGG" id="scn:Solca_3227"/>
<dbReference type="RefSeq" id="WP_014681462.1">
    <property type="nucleotide sequence ID" value="NC_017770.1"/>
</dbReference>
<evidence type="ECO:0000256" key="5">
    <source>
        <dbReference type="ARBA" id="ARBA00023136"/>
    </source>
</evidence>
<accession>H8KWQ9</accession>
<name>H8KWQ9_SOLCM</name>
<dbReference type="AlphaFoldDB" id="H8KWQ9"/>